<evidence type="ECO:0000313" key="3">
    <source>
        <dbReference type="Proteomes" id="UP000486351"/>
    </source>
</evidence>
<dbReference type="PANTHER" id="PTHR22796">
    <property type="entry name" value="URG4-RELATED"/>
    <property type="match status" value="1"/>
</dbReference>
<dbReference type="GO" id="GO:0005525">
    <property type="term" value="F:GTP binding"/>
    <property type="evidence" value="ECO:0007669"/>
    <property type="project" value="InterPro"/>
</dbReference>
<protein>
    <recommendedName>
        <fullName evidence="1">Guanylate-binding protein N-terminal domain-containing protein</fullName>
    </recommendedName>
</protein>
<dbReference type="PANTHER" id="PTHR22796:SF1">
    <property type="entry name" value="VWFA DOMAIN-CONTAINING PROTEIN"/>
    <property type="match status" value="1"/>
</dbReference>
<dbReference type="GO" id="GO:0003924">
    <property type="term" value="F:GTPase activity"/>
    <property type="evidence" value="ECO:0007669"/>
    <property type="project" value="InterPro"/>
</dbReference>
<name>A0A6G0QN44_9STRA</name>
<dbReference type="InterPro" id="IPR027417">
    <property type="entry name" value="P-loop_NTPase"/>
</dbReference>
<dbReference type="InterPro" id="IPR015894">
    <property type="entry name" value="Guanylate-bd_N"/>
</dbReference>
<gene>
    <name evidence="2" type="ORF">PF008_g24370</name>
</gene>
<dbReference type="EMBL" id="QXFY01002595">
    <property type="protein sequence ID" value="KAE9295061.1"/>
    <property type="molecule type" value="Genomic_DNA"/>
</dbReference>
<proteinExistence type="predicted"/>
<organism evidence="2 3">
    <name type="scientific">Phytophthora fragariae</name>
    <dbReference type="NCBI Taxonomy" id="53985"/>
    <lineage>
        <taxon>Eukaryota</taxon>
        <taxon>Sar</taxon>
        <taxon>Stramenopiles</taxon>
        <taxon>Oomycota</taxon>
        <taxon>Peronosporomycetes</taxon>
        <taxon>Peronosporales</taxon>
        <taxon>Peronosporaceae</taxon>
        <taxon>Phytophthora</taxon>
    </lineage>
</organism>
<accession>A0A6G0QN44</accession>
<evidence type="ECO:0000259" key="1">
    <source>
        <dbReference type="Pfam" id="PF02263"/>
    </source>
</evidence>
<comment type="caution">
    <text evidence="2">The sequence shown here is derived from an EMBL/GenBank/DDBJ whole genome shotgun (WGS) entry which is preliminary data.</text>
</comment>
<dbReference type="Gene3D" id="3.40.50.300">
    <property type="entry name" value="P-loop containing nucleotide triphosphate hydrolases"/>
    <property type="match status" value="1"/>
</dbReference>
<evidence type="ECO:0000313" key="2">
    <source>
        <dbReference type="EMBL" id="KAE9295061.1"/>
    </source>
</evidence>
<feature type="domain" description="Guanylate-binding protein N-terminal" evidence="1">
    <location>
        <begin position="1043"/>
        <end position="1123"/>
    </location>
</feature>
<dbReference type="AlphaFoldDB" id="A0A6G0QN44"/>
<dbReference type="SUPFAM" id="SSF52540">
    <property type="entry name" value="P-loop containing nucleoside triphosphate hydrolases"/>
    <property type="match status" value="1"/>
</dbReference>
<dbReference type="Pfam" id="PF02263">
    <property type="entry name" value="GBP"/>
    <property type="match status" value="1"/>
</dbReference>
<sequence length="1246" mass="139242">MGRKKIRRSAVVSDFCFRLLRLKHEAQNDARVMKVVVDQVDVLRLCRSLGMSVSDEGNRAAMHEFEFGMIDPSKYDADFARFLREKLAVGGGTHHEEDQEDESRLEIGCLFGKQEEVKAQLVRMGFWSSECEDCLSLQEQGVYCIKKNDGSEQVNGQFAVFAWMSAGLFEPELIRDTPAYILRFLMSLSSSITCCLSPEDIQRIRSEAAESSGPQWDSSSIAFQVQKQEEQSDHVSCGRLAKSAIAQADPIKKVSFVGGVFPAIVVESAVSSTTEWVTECELVPMVDLPVWLMDKQGRRSVQLPRGLLRPTEARDSLLESLGHSPTGALNELHQRYEDKAARARDRISLEVSRQMDDIYETMIRNADMLFAIRCPSNAAAMDTAGEWYNNLLEHLKESDVISQVDNQTRARLRMPERLQENMAVLSDAFECDRSHFQDLLDATANGTPLNAGSTRRGGLWGVVAGAMRRFLSRDGKISKGFRYAMEHHQTRVQRMWLDTVEQIMPKLQSAMRGQRIYQSGCDREKQFYHDEDEIKDGAFDTLRQLLLKGGDHKLSLKISQFRFTQDCSAVKIKWSEEVEKDPREVLRIYQLGGADLIQVSLLGDMEFEPGAELRELATVKTCQVIAVLVKEGTTIVRRLQFPLQLESEEEVEAEASDVRTFPRVCSMCSIRASDRRVVFTFGADVGRLGSAVCCRFNESFTSVEAMRSIDLDATFRLTAPFADILLTERSLCVMDENGHMQSFDIRTRQTSKRTSFENTKSKASGWQGGLLSFADELVIGRASINDSKQLRVDSISSEDHRQLPSVIVLDGASSEDVAVGCMDDVLYVVDGGKGVVFAAELNVTVRSEAYRIQQSGIGARSSRSKSLQADPGDTENEHWLRVFYHVFEKFPARSLVDEAVKPGIQTSVDLGIAVTPALNSQDQIADDEVVALCKDYFTKLMLDLRRLNKPLSGLDLTKTITSSNAFESRSVRRVVMAVISFVPVQICRAEGNMLKLLHNGEDISRADASSESSDSGGTEASEIAQSIRFGLLSPLLESWGGRCAVVTSMGKQSTGKSYFLNHLAGTSFAISGSRCTDGAWMSLRFVTADVLLVVLDFEGLGSFERSEQEDIFLSVLNASVSLFTVFRMESRFDKDIDGLFSRFQKGVQLIKNDPRLFRGLLYMSVKDVNSNDRRGVYSELGAKLNAIFKSSREQNFLTEIYAGNLRISCAPPFGTMEYYQSMERDTATNLLKIVAPFEKAAEEEFP</sequence>
<dbReference type="Proteomes" id="UP000486351">
    <property type="component" value="Unassembled WGS sequence"/>
</dbReference>
<reference evidence="2 3" key="1">
    <citation type="submission" date="2018-09" db="EMBL/GenBank/DDBJ databases">
        <title>Genomic investigation of the strawberry pathogen Phytophthora fragariae indicates pathogenicity is determined by transcriptional variation in three key races.</title>
        <authorList>
            <person name="Adams T.M."/>
            <person name="Armitage A.D."/>
            <person name="Sobczyk M.K."/>
            <person name="Bates H.J."/>
            <person name="Dunwell J.M."/>
            <person name="Nellist C.F."/>
            <person name="Harrison R.J."/>
        </authorList>
    </citation>
    <scope>NUCLEOTIDE SEQUENCE [LARGE SCALE GENOMIC DNA]</scope>
    <source>
        <strain evidence="2 3">NOV-77</strain>
    </source>
</reference>